<dbReference type="GO" id="GO:0004930">
    <property type="term" value="F:G protein-coupled receptor activity"/>
    <property type="evidence" value="ECO:0007669"/>
    <property type="project" value="UniProtKB-KW"/>
</dbReference>
<comment type="subcellular location">
    <subcellularLocation>
        <location evidence="1">Cell membrane</location>
        <topology evidence="1">Multi-pass membrane protein</topology>
    </subcellularLocation>
</comment>
<evidence type="ECO:0000256" key="6">
    <source>
        <dbReference type="ARBA" id="ARBA00023040"/>
    </source>
</evidence>
<dbReference type="AlphaFoldDB" id="A0A3B3SHB4"/>
<reference evidence="12" key="2">
    <citation type="submission" date="2025-09" db="UniProtKB">
        <authorList>
            <consortium name="Ensembl"/>
        </authorList>
    </citation>
    <scope>IDENTIFICATION</scope>
</reference>
<keyword evidence="8" id="KW-0675">Receptor</keyword>
<keyword evidence="6" id="KW-0297">G-protein coupled receptor</keyword>
<evidence type="ECO:0000256" key="3">
    <source>
        <dbReference type="ARBA" id="ARBA00022692"/>
    </source>
</evidence>
<keyword evidence="13" id="KW-1185">Reference proteome</keyword>
<evidence type="ECO:0000256" key="9">
    <source>
        <dbReference type="ARBA" id="ARBA00023180"/>
    </source>
</evidence>
<protein>
    <recommendedName>
        <fullName evidence="11">Receptor ligand binding region domain-containing protein</fullName>
    </recommendedName>
</protein>
<dbReference type="PROSITE" id="PS51257">
    <property type="entry name" value="PROKAR_LIPOPROTEIN"/>
    <property type="match status" value="1"/>
</dbReference>
<evidence type="ECO:0000259" key="11">
    <source>
        <dbReference type="Pfam" id="PF01094"/>
    </source>
</evidence>
<evidence type="ECO:0000256" key="2">
    <source>
        <dbReference type="ARBA" id="ARBA00022475"/>
    </source>
</evidence>
<evidence type="ECO:0000256" key="4">
    <source>
        <dbReference type="ARBA" id="ARBA00022729"/>
    </source>
</evidence>
<keyword evidence="7" id="KW-0472">Membrane</keyword>
<dbReference type="FunFam" id="3.40.50.2300:FF:000016">
    <property type="entry name" value="Taste 1 receptor member 2"/>
    <property type="match status" value="1"/>
</dbReference>
<dbReference type="STRING" id="1676925.ENSPKIP00000029411"/>
<dbReference type="PRINTS" id="PR00592">
    <property type="entry name" value="CASENSINGR"/>
</dbReference>
<dbReference type="InterPro" id="IPR001828">
    <property type="entry name" value="ANF_lig-bd_rcpt"/>
</dbReference>
<evidence type="ECO:0000256" key="1">
    <source>
        <dbReference type="ARBA" id="ARBA00004651"/>
    </source>
</evidence>
<evidence type="ECO:0000313" key="12">
    <source>
        <dbReference type="Ensembl" id="ENSPKIP00000029411.1"/>
    </source>
</evidence>
<dbReference type="InterPro" id="IPR000068">
    <property type="entry name" value="GPCR_3_Ca_sens_rcpt-rel"/>
</dbReference>
<dbReference type="InterPro" id="IPR000337">
    <property type="entry name" value="GPCR_3"/>
</dbReference>
<dbReference type="PANTHER" id="PTHR24061:SF504">
    <property type="entry name" value="EXTRACELLULAR CALCIUM-SENSING RECEPTOR ISOFORM X2-RELATED"/>
    <property type="match status" value="1"/>
</dbReference>
<dbReference type="Proteomes" id="UP000261540">
    <property type="component" value="Unplaced"/>
</dbReference>
<organism evidence="12 13">
    <name type="scientific">Paramormyrops kingsleyae</name>
    <dbReference type="NCBI Taxonomy" id="1676925"/>
    <lineage>
        <taxon>Eukaryota</taxon>
        <taxon>Metazoa</taxon>
        <taxon>Chordata</taxon>
        <taxon>Craniata</taxon>
        <taxon>Vertebrata</taxon>
        <taxon>Euteleostomi</taxon>
        <taxon>Actinopterygii</taxon>
        <taxon>Neopterygii</taxon>
        <taxon>Teleostei</taxon>
        <taxon>Osteoglossocephala</taxon>
        <taxon>Osteoglossomorpha</taxon>
        <taxon>Osteoglossiformes</taxon>
        <taxon>Mormyridae</taxon>
        <taxon>Paramormyrops</taxon>
    </lineage>
</organism>
<keyword evidence="5" id="KW-1133">Transmembrane helix</keyword>
<dbReference type="Ensembl" id="ENSPKIT00000010208.1">
    <property type="protein sequence ID" value="ENSPKIP00000029411.1"/>
    <property type="gene ID" value="ENSPKIG00000010670.1"/>
</dbReference>
<proteinExistence type="predicted"/>
<keyword evidence="4" id="KW-0732">Signal</keyword>
<dbReference type="InterPro" id="IPR028082">
    <property type="entry name" value="Peripla_BP_I"/>
</dbReference>
<keyword evidence="2" id="KW-1003">Cell membrane</keyword>
<dbReference type="PANTHER" id="PTHR24061">
    <property type="entry name" value="CALCIUM-SENSING RECEPTOR-RELATED"/>
    <property type="match status" value="1"/>
</dbReference>
<evidence type="ECO:0000256" key="5">
    <source>
        <dbReference type="ARBA" id="ARBA00022989"/>
    </source>
</evidence>
<dbReference type="GeneTree" id="ENSGT00940000162782"/>
<dbReference type="PRINTS" id="PR00248">
    <property type="entry name" value="GPCRMGR"/>
</dbReference>
<accession>A0A3B3SHB4</accession>
<dbReference type="GO" id="GO:0005886">
    <property type="term" value="C:plasma membrane"/>
    <property type="evidence" value="ECO:0007669"/>
    <property type="project" value="UniProtKB-SubCell"/>
</dbReference>
<dbReference type="Gene3D" id="3.40.50.2300">
    <property type="match status" value="2"/>
</dbReference>
<evidence type="ECO:0000256" key="8">
    <source>
        <dbReference type="ARBA" id="ARBA00023170"/>
    </source>
</evidence>
<keyword evidence="10" id="KW-0807">Transducer</keyword>
<reference evidence="12" key="1">
    <citation type="submission" date="2025-08" db="UniProtKB">
        <authorList>
            <consortium name="Ensembl"/>
        </authorList>
    </citation>
    <scope>IDENTIFICATION</scope>
</reference>
<feature type="domain" description="Receptor ligand binding region" evidence="11">
    <location>
        <begin position="12"/>
        <end position="272"/>
    </location>
</feature>
<evidence type="ECO:0000313" key="13">
    <source>
        <dbReference type="Proteomes" id="UP000261540"/>
    </source>
</evidence>
<dbReference type="SUPFAM" id="SSF53822">
    <property type="entry name" value="Periplasmic binding protein-like I"/>
    <property type="match status" value="1"/>
</dbReference>
<sequence>MQEYKSLLLIAPQISYFSSCSCLSNRDKYPTFFRVIPNDDYQVKAIVQLLQRFGWTWVGIITEDDDYGRYAVQGLLKEFKSTGICLAYYEMIPKVYDKRKIHDILKVIKRSTAKVLICFSGEGELFPFLKEYIEQKITGIQWIASEAWVTASLFAGSEFYPHLGGTIGFAIRQGHIPGLGDYLLTVNPLRYPNNSVVQELWAALHGCSMQPPAGRSPVSPELPSCTGSEPLLKQHSAYLNTSSFRVTYNVYKAVYAIAHSLHNLLSCEPGKGPFQNSSWWSSMTWGSMWLSGLGQLSCNQKVTGSNPASVCLQILEQGS</sequence>
<evidence type="ECO:0000256" key="7">
    <source>
        <dbReference type="ARBA" id="ARBA00023136"/>
    </source>
</evidence>
<keyword evidence="3" id="KW-0812">Transmembrane</keyword>
<dbReference type="Pfam" id="PF01094">
    <property type="entry name" value="ANF_receptor"/>
    <property type="match status" value="1"/>
</dbReference>
<evidence type="ECO:0000256" key="10">
    <source>
        <dbReference type="ARBA" id="ARBA00023224"/>
    </source>
</evidence>
<keyword evidence="9" id="KW-0325">Glycoprotein</keyword>
<name>A0A3B3SHB4_9TELE</name>